<protein>
    <submittedName>
        <fullName evidence="1">Uncharacterized protein</fullName>
    </submittedName>
</protein>
<organism evidence="1 2">
    <name type="scientific">Catharanthus roseus</name>
    <name type="common">Madagascar periwinkle</name>
    <name type="synonym">Vinca rosea</name>
    <dbReference type="NCBI Taxonomy" id="4058"/>
    <lineage>
        <taxon>Eukaryota</taxon>
        <taxon>Viridiplantae</taxon>
        <taxon>Streptophyta</taxon>
        <taxon>Embryophyta</taxon>
        <taxon>Tracheophyta</taxon>
        <taxon>Spermatophyta</taxon>
        <taxon>Magnoliopsida</taxon>
        <taxon>eudicotyledons</taxon>
        <taxon>Gunneridae</taxon>
        <taxon>Pentapetalae</taxon>
        <taxon>asterids</taxon>
        <taxon>lamiids</taxon>
        <taxon>Gentianales</taxon>
        <taxon>Apocynaceae</taxon>
        <taxon>Rauvolfioideae</taxon>
        <taxon>Vinceae</taxon>
        <taxon>Catharanthinae</taxon>
        <taxon>Catharanthus</taxon>
    </lineage>
</organism>
<evidence type="ECO:0000313" key="1">
    <source>
        <dbReference type="EMBL" id="KAI5670899.1"/>
    </source>
</evidence>
<dbReference type="Proteomes" id="UP001060085">
    <property type="component" value="Linkage Group LG03"/>
</dbReference>
<name>A0ACC0BE47_CATRO</name>
<comment type="caution">
    <text evidence="1">The sequence shown here is derived from an EMBL/GenBank/DDBJ whole genome shotgun (WGS) entry which is preliminary data.</text>
</comment>
<dbReference type="EMBL" id="CM044703">
    <property type="protein sequence ID" value="KAI5670899.1"/>
    <property type="molecule type" value="Genomic_DNA"/>
</dbReference>
<keyword evidence="2" id="KW-1185">Reference proteome</keyword>
<reference evidence="2" key="1">
    <citation type="journal article" date="2023" name="Nat. Plants">
        <title>Single-cell RNA sequencing provides a high-resolution roadmap for understanding the multicellular compartmentation of specialized metabolism.</title>
        <authorList>
            <person name="Sun S."/>
            <person name="Shen X."/>
            <person name="Li Y."/>
            <person name="Li Y."/>
            <person name="Wang S."/>
            <person name="Li R."/>
            <person name="Zhang H."/>
            <person name="Shen G."/>
            <person name="Guo B."/>
            <person name="Wei J."/>
            <person name="Xu J."/>
            <person name="St-Pierre B."/>
            <person name="Chen S."/>
            <person name="Sun C."/>
        </authorList>
    </citation>
    <scope>NUCLEOTIDE SEQUENCE [LARGE SCALE GENOMIC DNA]</scope>
</reference>
<gene>
    <name evidence="1" type="ORF">M9H77_11263</name>
</gene>
<accession>A0ACC0BE47</accession>
<evidence type="ECO:0000313" key="2">
    <source>
        <dbReference type="Proteomes" id="UP001060085"/>
    </source>
</evidence>
<proteinExistence type="predicted"/>
<sequence>MLTSSLLLVALLVLSCCLLPHLVAASPAAVGVACEPPLDLLHLRSNFRQASSVLLPEKKKKEGLSAEEEDEGSNCNFIRTTVISEPENNFKFPVLLWTGGWTSRITPDFNIPNSQSPWIWLREASSKPSLFISVVAQPLPIYFSVSPLITLICPFNHVSSKN</sequence>